<dbReference type="AlphaFoldDB" id="A0AAD7CK40"/>
<dbReference type="Proteomes" id="UP001221142">
    <property type="component" value="Unassembled WGS sequence"/>
</dbReference>
<gene>
    <name evidence="2" type="ORF">FB45DRAFT_889079</name>
</gene>
<reference evidence="2" key="1">
    <citation type="submission" date="2023-03" db="EMBL/GenBank/DDBJ databases">
        <title>Massive genome expansion in bonnet fungi (Mycena s.s.) driven by repeated elements and novel gene families across ecological guilds.</title>
        <authorList>
            <consortium name="Lawrence Berkeley National Laboratory"/>
            <person name="Harder C.B."/>
            <person name="Miyauchi S."/>
            <person name="Viragh M."/>
            <person name="Kuo A."/>
            <person name="Thoen E."/>
            <person name="Andreopoulos B."/>
            <person name="Lu D."/>
            <person name="Skrede I."/>
            <person name="Drula E."/>
            <person name="Henrissat B."/>
            <person name="Morin E."/>
            <person name="Kohler A."/>
            <person name="Barry K."/>
            <person name="LaButti K."/>
            <person name="Morin E."/>
            <person name="Salamov A."/>
            <person name="Lipzen A."/>
            <person name="Mereny Z."/>
            <person name="Hegedus B."/>
            <person name="Baldrian P."/>
            <person name="Stursova M."/>
            <person name="Weitz H."/>
            <person name="Taylor A."/>
            <person name="Grigoriev I.V."/>
            <person name="Nagy L.G."/>
            <person name="Martin F."/>
            <person name="Kauserud H."/>
        </authorList>
    </citation>
    <scope>NUCLEOTIDE SEQUENCE</scope>
    <source>
        <strain evidence="2">9284</strain>
    </source>
</reference>
<evidence type="ECO:0000256" key="1">
    <source>
        <dbReference type="SAM" id="SignalP"/>
    </source>
</evidence>
<proteinExistence type="predicted"/>
<feature type="signal peptide" evidence="1">
    <location>
        <begin position="1"/>
        <end position="20"/>
    </location>
</feature>
<keyword evidence="1" id="KW-0732">Signal</keyword>
<evidence type="ECO:0000313" key="3">
    <source>
        <dbReference type="Proteomes" id="UP001221142"/>
    </source>
</evidence>
<sequence>MFSATHWTTVFTFSVLAVSAQFPQASIPERALTVTALVGKNNLSSLECWELTPGLVNTTGSTVGALSYPHMGNVANASYLVFPQDTNSGTHHAPGVQYNIVLTGQVELSFPTANLSDSTLTGKHIIYAGEFWIAADAEGLTIRGHNTLWRAGTSQLSMPMAGAMPSHTVLHDGGCIRRHEW</sequence>
<name>A0AAD7CK40_9AGAR</name>
<protein>
    <recommendedName>
        <fullName evidence="4">Small secreted protein</fullName>
    </recommendedName>
</protein>
<evidence type="ECO:0000313" key="2">
    <source>
        <dbReference type="EMBL" id="KAJ7650914.1"/>
    </source>
</evidence>
<comment type="caution">
    <text evidence="2">The sequence shown here is derived from an EMBL/GenBank/DDBJ whole genome shotgun (WGS) entry which is preliminary data.</text>
</comment>
<organism evidence="2 3">
    <name type="scientific">Roridomyces roridus</name>
    <dbReference type="NCBI Taxonomy" id="1738132"/>
    <lineage>
        <taxon>Eukaryota</taxon>
        <taxon>Fungi</taxon>
        <taxon>Dikarya</taxon>
        <taxon>Basidiomycota</taxon>
        <taxon>Agaricomycotina</taxon>
        <taxon>Agaricomycetes</taxon>
        <taxon>Agaricomycetidae</taxon>
        <taxon>Agaricales</taxon>
        <taxon>Marasmiineae</taxon>
        <taxon>Mycenaceae</taxon>
        <taxon>Roridomyces</taxon>
    </lineage>
</organism>
<accession>A0AAD7CK40</accession>
<evidence type="ECO:0008006" key="4">
    <source>
        <dbReference type="Google" id="ProtNLM"/>
    </source>
</evidence>
<feature type="chain" id="PRO_5041906196" description="Small secreted protein" evidence="1">
    <location>
        <begin position="21"/>
        <end position="181"/>
    </location>
</feature>
<dbReference type="EMBL" id="JARKIF010000001">
    <property type="protein sequence ID" value="KAJ7650914.1"/>
    <property type="molecule type" value="Genomic_DNA"/>
</dbReference>
<keyword evidence="3" id="KW-1185">Reference proteome</keyword>